<protein>
    <submittedName>
        <fullName evidence="3">PadR family transcriptional regulator</fullName>
    </submittedName>
</protein>
<dbReference type="InterPro" id="IPR005149">
    <property type="entry name" value="Tscrpt_reg_PadR_N"/>
</dbReference>
<dbReference type="InterPro" id="IPR036390">
    <property type="entry name" value="WH_DNA-bd_sf"/>
</dbReference>
<proteinExistence type="predicted"/>
<dbReference type="AlphaFoldDB" id="A0A4R1QBI7"/>
<dbReference type="InterPro" id="IPR018309">
    <property type="entry name" value="Tscrpt_reg_PadR_C"/>
</dbReference>
<dbReference type="Pfam" id="PF03551">
    <property type="entry name" value="PadR"/>
    <property type="match status" value="1"/>
</dbReference>
<dbReference type="Pfam" id="PF10400">
    <property type="entry name" value="Vir_act_alpha_C"/>
    <property type="match status" value="1"/>
</dbReference>
<dbReference type="PANTHER" id="PTHR43252:SF6">
    <property type="entry name" value="NEGATIVE TRANSCRIPTION REGULATOR PADR"/>
    <property type="match status" value="1"/>
</dbReference>
<comment type="caution">
    <text evidence="3">The sequence shown here is derived from an EMBL/GenBank/DDBJ whole genome shotgun (WGS) entry which is preliminary data.</text>
</comment>
<dbReference type="Proteomes" id="UP000295184">
    <property type="component" value="Unassembled WGS sequence"/>
</dbReference>
<evidence type="ECO:0000313" key="3">
    <source>
        <dbReference type="EMBL" id="TCL47291.1"/>
    </source>
</evidence>
<evidence type="ECO:0000313" key="4">
    <source>
        <dbReference type="Proteomes" id="UP000295184"/>
    </source>
</evidence>
<dbReference type="Gene3D" id="6.10.140.190">
    <property type="match status" value="1"/>
</dbReference>
<dbReference type="STRING" id="1650663.GCA_001486665_02192"/>
<evidence type="ECO:0000259" key="2">
    <source>
        <dbReference type="Pfam" id="PF10400"/>
    </source>
</evidence>
<dbReference type="InterPro" id="IPR036388">
    <property type="entry name" value="WH-like_DNA-bd_sf"/>
</dbReference>
<gene>
    <name evidence="3" type="ORF">EDD77_1642</name>
</gene>
<dbReference type="GeneID" id="97380952"/>
<dbReference type="SUPFAM" id="SSF46785">
    <property type="entry name" value="Winged helix' DNA-binding domain"/>
    <property type="match status" value="1"/>
</dbReference>
<evidence type="ECO:0000259" key="1">
    <source>
        <dbReference type="Pfam" id="PF03551"/>
    </source>
</evidence>
<dbReference type="OrthoDB" id="8595425at2"/>
<dbReference type="PANTHER" id="PTHR43252">
    <property type="entry name" value="TRANSCRIPTIONAL REGULATOR YQJI"/>
    <property type="match status" value="1"/>
</dbReference>
<dbReference type="Gene3D" id="1.10.10.10">
    <property type="entry name" value="Winged helix-like DNA-binding domain superfamily/Winged helix DNA-binding domain"/>
    <property type="match status" value="1"/>
</dbReference>
<organism evidence="3 4">
    <name type="scientific">Allofournierella massiliensis</name>
    <dbReference type="NCBI Taxonomy" id="1650663"/>
    <lineage>
        <taxon>Bacteria</taxon>
        <taxon>Bacillati</taxon>
        <taxon>Bacillota</taxon>
        <taxon>Clostridia</taxon>
        <taxon>Eubacteriales</taxon>
        <taxon>Oscillospiraceae</taxon>
        <taxon>Allofournierella</taxon>
    </lineage>
</organism>
<name>A0A4R1QBI7_9FIRM</name>
<dbReference type="EMBL" id="SLUM01000064">
    <property type="protein sequence ID" value="TCL47291.1"/>
    <property type="molecule type" value="Genomic_DNA"/>
</dbReference>
<dbReference type="RefSeq" id="WP_058965214.1">
    <property type="nucleotide sequence ID" value="NZ_CABKVM010000017.1"/>
</dbReference>
<feature type="domain" description="Transcription regulator PadR C-terminal" evidence="2">
    <location>
        <begin position="95"/>
        <end position="177"/>
    </location>
</feature>
<accession>A0A4R1QBI7</accession>
<sequence length="183" mass="21441">MRTLKYAILGMLSRRELTGYDMMKEFDRGLANFWYASHSQLYPELKRLAGEGLIQYETSIKGESLEKKIYRITPEGMADLRQWLEQDEPLPPTPKDVFRLRMYFGDNISRDRLLELTRAQLERRRQKLAFLQSSLDQAEPYSGRFDSATGDRLVLEGAVMRETAMVQWLEHCIQTLEHCENGK</sequence>
<reference evidence="3 4" key="1">
    <citation type="submission" date="2019-03" db="EMBL/GenBank/DDBJ databases">
        <title>Genomic Encyclopedia of Type Strains, Phase IV (KMG-IV): sequencing the most valuable type-strain genomes for metagenomic binning, comparative biology and taxonomic classification.</title>
        <authorList>
            <person name="Goeker M."/>
        </authorList>
    </citation>
    <scope>NUCLEOTIDE SEQUENCE [LARGE SCALE GENOMIC DNA]</scope>
    <source>
        <strain evidence="3 4">DSM 100451</strain>
    </source>
</reference>
<feature type="domain" description="Transcription regulator PadR N-terminal" evidence="1">
    <location>
        <begin position="8"/>
        <end position="81"/>
    </location>
</feature>